<dbReference type="PANTHER" id="PTHR13096:SF8">
    <property type="entry name" value="RIBOSOMAL OXYGENASE 1"/>
    <property type="match status" value="1"/>
</dbReference>
<dbReference type="SUPFAM" id="SSF51197">
    <property type="entry name" value="Clavaminate synthase-like"/>
    <property type="match status" value="1"/>
</dbReference>
<dbReference type="InterPro" id="IPR039994">
    <property type="entry name" value="NO66-like"/>
</dbReference>
<organism evidence="5 6">
    <name type="scientific">Hyphococcus aureus</name>
    <dbReference type="NCBI Taxonomy" id="2666033"/>
    <lineage>
        <taxon>Bacteria</taxon>
        <taxon>Pseudomonadati</taxon>
        <taxon>Pseudomonadota</taxon>
        <taxon>Alphaproteobacteria</taxon>
        <taxon>Parvularculales</taxon>
        <taxon>Parvularculaceae</taxon>
        <taxon>Hyphococcus</taxon>
    </lineage>
</organism>
<feature type="domain" description="JmjC" evidence="4">
    <location>
        <begin position="99"/>
        <end position="246"/>
    </location>
</feature>
<keyword evidence="3" id="KW-0408">Iron</keyword>
<evidence type="ECO:0000256" key="1">
    <source>
        <dbReference type="ARBA" id="ARBA00001954"/>
    </source>
</evidence>
<proteinExistence type="predicted"/>
<comment type="caution">
    <text evidence="5">The sequence shown here is derived from an EMBL/GenBank/DDBJ whole genome shotgun (WGS) entry which is preliminary data.</text>
</comment>
<evidence type="ECO:0000313" key="6">
    <source>
        <dbReference type="Proteomes" id="UP001596116"/>
    </source>
</evidence>
<name>A0ABW1KWJ2_9PROT</name>
<protein>
    <submittedName>
        <fullName evidence="5">JmjC domain-containing protein</fullName>
    </submittedName>
</protein>
<evidence type="ECO:0000256" key="2">
    <source>
        <dbReference type="ARBA" id="ARBA00022723"/>
    </source>
</evidence>
<dbReference type="Proteomes" id="UP001596116">
    <property type="component" value="Unassembled WGS sequence"/>
</dbReference>
<dbReference type="InterPro" id="IPR003347">
    <property type="entry name" value="JmjC_dom"/>
</dbReference>
<gene>
    <name evidence="5" type="ORF">ACFMB1_12225</name>
</gene>
<sequence length="316" mass="34909">MLSLEDILAPVGRERFFAEYYRKKPLHLPAAGARADIFSVADLDRLVSQASLWTEQTLKMWVDRAPVPQDQIFASVQSLEGVVRRPDPARVEAQFARGASIVLNETENTTPSLRAVANVLEEAFLGFASANIYCSRGGRQAFDSHYDDHEVFAFHIAGEKTWRVYEGRIDNPVGQPSQRPNLQEMHNKAKGKILFEQVMRPGDLMYMPRGQYHDALAGAGLSLHVTFSVFPMNGLALFNLMEAASIRDSLFRDDLPNPDLPGGREALAERLKALGARLAALAGDPGFLNHVAAAQRGRVRRRHEASLSAASESEDG</sequence>
<evidence type="ECO:0000259" key="4">
    <source>
        <dbReference type="PROSITE" id="PS51184"/>
    </source>
</evidence>
<keyword evidence="2" id="KW-0479">Metal-binding</keyword>
<dbReference type="EMBL" id="JBHPON010000002">
    <property type="protein sequence ID" value="MFC6036314.1"/>
    <property type="molecule type" value="Genomic_DNA"/>
</dbReference>
<dbReference type="RefSeq" id="WP_379882457.1">
    <property type="nucleotide sequence ID" value="NZ_JBHPON010000002.1"/>
</dbReference>
<dbReference type="Pfam" id="PF08007">
    <property type="entry name" value="JmjC_2"/>
    <property type="match status" value="1"/>
</dbReference>
<accession>A0ABW1KWJ2</accession>
<dbReference type="PROSITE" id="PS51184">
    <property type="entry name" value="JMJC"/>
    <property type="match status" value="1"/>
</dbReference>
<reference evidence="5 6" key="1">
    <citation type="submission" date="2024-09" db="EMBL/GenBank/DDBJ databases">
        <authorList>
            <person name="Zhang Z.-H."/>
        </authorList>
    </citation>
    <scope>NUCLEOTIDE SEQUENCE [LARGE SCALE GENOMIC DNA]</scope>
    <source>
        <strain evidence="5 6">HHTR114</strain>
    </source>
</reference>
<evidence type="ECO:0000313" key="5">
    <source>
        <dbReference type="EMBL" id="MFC6036314.1"/>
    </source>
</evidence>
<keyword evidence="6" id="KW-1185">Reference proteome</keyword>
<dbReference type="PANTHER" id="PTHR13096">
    <property type="entry name" value="MINA53 MYC INDUCED NUCLEAR ANTIGEN"/>
    <property type="match status" value="1"/>
</dbReference>
<comment type="cofactor">
    <cofactor evidence="1">
        <name>Fe(2+)</name>
        <dbReference type="ChEBI" id="CHEBI:29033"/>
    </cofactor>
</comment>
<dbReference type="Gene3D" id="2.60.120.650">
    <property type="entry name" value="Cupin"/>
    <property type="match status" value="1"/>
</dbReference>
<evidence type="ECO:0000256" key="3">
    <source>
        <dbReference type="ARBA" id="ARBA00023004"/>
    </source>
</evidence>